<organism evidence="1 2">
    <name type="scientific">Canavalia gladiata</name>
    <name type="common">Sword bean</name>
    <name type="synonym">Dolichos gladiatus</name>
    <dbReference type="NCBI Taxonomy" id="3824"/>
    <lineage>
        <taxon>Eukaryota</taxon>
        <taxon>Viridiplantae</taxon>
        <taxon>Streptophyta</taxon>
        <taxon>Embryophyta</taxon>
        <taxon>Tracheophyta</taxon>
        <taxon>Spermatophyta</taxon>
        <taxon>Magnoliopsida</taxon>
        <taxon>eudicotyledons</taxon>
        <taxon>Gunneridae</taxon>
        <taxon>Pentapetalae</taxon>
        <taxon>rosids</taxon>
        <taxon>fabids</taxon>
        <taxon>Fabales</taxon>
        <taxon>Fabaceae</taxon>
        <taxon>Papilionoideae</taxon>
        <taxon>50 kb inversion clade</taxon>
        <taxon>NPAAA clade</taxon>
        <taxon>indigoferoid/millettioid clade</taxon>
        <taxon>Phaseoleae</taxon>
        <taxon>Canavalia</taxon>
    </lineage>
</organism>
<proteinExistence type="predicted"/>
<sequence>MEAHPDAKNLLVIESPIHPPSTLSRVEIQSYSLISQPFLLKAHKPEYVPIQVGCLLLPSSRNLSYALDRVAKPCERCRLEPEERAQPHARKRVQAHALIGFVRFVKKAAIGHRGSFTPIARARKLHQWPLVGVPPSSWDNPESV</sequence>
<keyword evidence="2" id="KW-1185">Reference proteome</keyword>
<accession>A0AAN9KXK3</accession>
<dbReference type="AlphaFoldDB" id="A0AAN9KXK3"/>
<reference evidence="1 2" key="1">
    <citation type="submission" date="2024-01" db="EMBL/GenBank/DDBJ databases">
        <title>The genomes of 5 underutilized Papilionoideae crops provide insights into root nodulation and disease resistanc.</title>
        <authorList>
            <person name="Jiang F."/>
        </authorList>
    </citation>
    <scope>NUCLEOTIDE SEQUENCE [LARGE SCALE GENOMIC DNA]</scope>
    <source>
        <strain evidence="1">LVBAO_FW01</strain>
        <tissue evidence="1">Leaves</tissue>
    </source>
</reference>
<evidence type="ECO:0000313" key="2">
    <source>
        <dbReference type="Proteomes" id="UP001367508"/>
    </source>
</evidence>
<comment type="caution">
    <text evidence="1">The sequence shown here is derived from an EMBL/GenBank/DDBJ whole genome shotgun (WGS) entry which is preliminary data.</text>
</comment>
<dbReference type="EMBL" id="JAYMYQ010000006">
    <property type="protein sequence ID" value="KAK7324277.1"/>
    <property type="molecule type" value="Genomic_DNA"/>
</dbReference>
<gene>
    <name evidence="1" type="ORF">VNO77_27809</name>
</gene>
<evidence type="ECO:0000313" key="1">
    <source>
        <dbReference type="EMBL" id="KAK7324277.1"/>
    </source>
</evidence>
<name>A0AAN9KXK3_CANGL</name>
<dbReference type="Proteomes" id="UP001367508">
    <property type="component" value="Unassembled WGS sequence"/>
</dbReference>
<protein>
    <submittedName>
        <fullName evidence="1">Uncharacterized protein</fullName>
    </submittedName>
</protein>